<reference evidence="1" key="1">
    <citation type="submission" date="2023-04" db="EMBL/GenBank/DDBJ databases">
        <authorList>
            <consortium name="ELIXIR-Norway"/>
        </authorList>
    </citation>
    <scope>NUCLEOTIDE SEQUENCE [LARGE SCALE GENOMIC DNA]</scope>
</reference>
<name>A0ABN8XX65_RANTA</name>
<dbReference type="PANTHER" id="PTHR48018">
    <property type="entry name" value="OLFACTORY RECEPTOR"/>
    <property type="match status" value="1"/>
</dbReference>
<accession>A0ABN8XX65</accession>
<evidence type="ECO:0000313" key="2">
    <source>
        <dbReference type="Proteomes" id="UP001176941"/>
    </source>
</evidence>
<organism evidence="1 2">
    <name type="scientific">Rangifer tarandus platyrhynchus</name>
    <name type="common">Svalbard reindeer</name>
    <dbReference type="NCBI Taxonomy" id="3082113"/>
    <lineage>
        <taxon>Eukaryota</taxon>
        <taxon>Metazoa</taxon>
        <taxon>Chordata</taxon>
        <taxon>Craniata</taxon>
        <taxon>Vertebrata</taxon>
        <taxon>Euteleostomi</taxon>
        <taxon>Mammalia</taxon>
        <taxon>Eutheria</taxon>
        <taxon>Laurasiatheria</taxon>
        <taxon>Artiodactyla</taxon>
        <taxon>Ruminantia</taxon>
        <taxon>Pecora</taxon>
        <taxon>Cervidae</taxon>
        <taxon>Odocoileinae</taxon>
        <taxon>Rangifer</taxon>
    </lineage>
</organism>
<sequence>MESAPQRSGIFRKGLKSHARLHDLLLILAFSGTPGFTAGEKLTFVTQFLLATLTARPEGALPRFRLLLFGHLVTLSGTVGLITLTRVAPRLQSPMYSPLSHRSLPAVCCSSVTVRQTTAALLERGAAPSRAPRRPALPRHLPGLRGLPLAGPRLAAWPCAAALGVSAMTRKARVRP</sequence>
<dbReference type="Proteomes" id="UP001176941">
    <property type="component" value="Chromosome 10"/>
</dbReference>
<gene>
    <name evidence="1" type="ORF">MRATA1EN1_LOCUS2633</name>
</gene>
<proteinExistence type="predicted"/>
<evidence type="ECO:0000313" key="1">
    <source>
        <dbReference type="EMBL" id="CAI9153671.1"/>
    </source>
</evidence>
<dbReference type="EMBL" id="OX459946">
    <property type="protein sequence ID" value="CAI9153671.1"/>
    <property type="molecule type" value="Genomic_DNA"/>
</dbReference>
<protein>
    <submittedName>
        <fullName evidence="1">Uncharacterized protein</fullName>
    </submittedName>
</protein>
<keyword evidence="2" id="KW-1185">Reference proteome</keyword>